<evidence type="ECO:0000313" key="2">
    <source>
        <dbReference type="EMBL" id="CAE7261776.1"/>
    </source>
</evidence>
<organism evidence="2 3">
    <name type="scientific">Symbiodinium natans</name>
    <dbReference type="NCBI Taxonomy" id="878477"/>
    <lineage>
        <taxon>Eukaryota</taxon>
        <taxon>Sar</taxon>
        <taxon>Alveolata</taxon>
        <taxon>Dinophyceae</taxon>
        <taxon>Suessiales</taxon>
        <taxon>Symbiodiniaceae</taxon>
        <taxon>Symbiodinium</taxon>
    </lineage>
</organism>
<proteinExistence type="predicted"/>
<dbReference type="EMBL" id="CAJNDS010001491">
    <property type="protein sequence ID" value="CAE7261776.1"/>
    <property type="molecule type" value="Genomic_DNA"/>
</dbReference>
<evidence type="ECO:0000256" key="1">
    <source>
        <dbReference type="SAM" id="MobiDB-lite"/>
    </source>
</evidence>
<keyword evidence="3" id="KW-1185">Reference proteome</keyword>
<dbReference type="InterPro" id="IPR053177">
    <property type="entry name" value="ADP-glucose_phosphorylase"/>
</dbReference>
<protein>
    <recommendedName>
        <fullName evidence="4">Galactose-1-phosphate uridylyltransferase</fullName>
    </recommendedName>
</protein>
<dbReference type="PANTHER" id="PTHR42763:SF2">
    <property type="entry name" value="ADP-GLUCOSE PHOSPHORYLASE"/>
    <property type="match status" value="1"/>
</dbReference>
<dbReference type="PANTHER" id="PTHR42763">
    <property type="entry name" value="ADP-GLUCOSE PHOSPHORYLASE"/>
    <property type="match status" value="1"/>
</dbReference>
<feature type="region of interest" description="Disordered" evidence="1">
    <location>
        <begin position="63"/>
        <end position="105"/>
    </location>
</feature>
<gene>
    <name evidence="2" type="ORF">SNAT2548_LOCUS13711</name>
</gene>
<accession>A0A812MCN9</accession>
<reference evidence="2" key="1">
    <citation type="submission" date="2021-02" db="EMBL/GenBank/DDBJ databases">
        <authorList>
            <person name="Dougan E. K."/>
            <person name="Rhodes N."/>
            <person name="Thang M."/>
            <person name="Chan C."/>
        </authorList>
    </citation>
    <scope>NUCLEOTIDE SEQUENCE</scope>
</reference>
<feature type="compositionally biased region" description="Basic and acidic residues" evidence="1">
    <location>
        <begin position="161"/>
        <end position="180"/>
    </location>
</feature>
<dbReference type="AlphaFoldDB" id="A0A812MCN9"/>
<dbReference type="SUPFAM" id="SSF54197">
    <property type="entry name" value="HIT-like"/>
    <property type="match status" value="2"/>
</dbReference>
<name>A0A812MCN9_9DINO</name>
<dbReference type="Proteomes" id="UP000604046">
    <property type="component" value="Unassembled WGS sequence"/>
</dbReference>
<dbReference type="OrthoDB" id="418412at2759"/>
<evidence type="ECO:0000313" key="3">
    <source>
        <dbReference type="Proteomes" id="UP000604046"/>
    </source>
</evidence>
<dbReference type="InterPro" id="IPR036265">
    <property type="entry name" value="HIT-like_sf"/>
</dbReference>
<sequence length="589" mass="66350">MSETVSAPLQLSRHLSQAEGLRLLGALSVFNAMAVAVLREPGPPPQGTELLRLLRGALDRTMETPVPCSSGKSASQTQMVPPSPTPSIARQVSIEGSPKTPTQERRISYEGEIRFWKRLSGQGEYQEGSRLRLLRQDALTRHWTCFFVDLKAGPSKPRQYRSKERAEPRAHEQPKHDEKCPLCKGREEKTEVLRVWPDGRLEEREGLPPAEADKTKWLVRVLRNPFPYLLTPQDLYQTPFPGDRSKHAACFGDHDNHAANPDADHPLCRMVDGYGASEVVVESPTHNAMIGIAEDAQVIHTLRAMAARGRSLRKCSQVVQLMYFKQYGAEASGSLIHPHMQICSLPIVSRSLERRLEDHKDFFAQHGCPAVKRLYVDEVTGGNGNALAVARLVHQTAHFVASVPFAQVPRGRVVIAPRRHSPRFEDCLEEELVDLGKLLRLLLASLYRFKDDPSYNLFWETAPTEHWHAFEDEAERRAVEESFCWTLHIRVPHKASGFNLASGVDVTRQLPEEEAKELQMSSRQGLSEVTYPIGTFGFDAEQLNLEFPNTVGPFVMVNAQMAEGFNEYFRHTQVSKPDLQSCWGCLFRV</sequence>
<comment type="caution">
    <text evidence="2">The sequence shown here is derived from an EMBL/GenBank/DDBJ whole genome shotgun (WGS) entry which is preliminary data.</text>
</comment>
<dbReference type="Gene3D" id="3.30.428.10">
    <property type="entry name" value="HIT-like"/>
    <property type="match status" value="2"/>
</dbReference>
<evidence type="ECO:0008006" key="4">
    <source>
        <dbReference type="Google" id="ProtNLM"/>
    </source>
</evidence>
<feature type="compositionally biased region" description="Polar residues" evidence="1">
    <location>
        <begin position="70"/>
        <end position="90"/>
    </location>
</feature>
<feature type="region of interest" description="Disordered" evidence="1">
    <location>
        <begin position="155"/>
        <end position="180"/>
    </location>
</feature>